<evidence type="ECO:0000256" key="1">
    <source>
        <dbReference type="ARBA" id="ARBA00004123"/>
    </source>
</evidence>
<dbReference type="GO" id="GO:0016592">
    <property type="term" value="C:mediator complex"/>
    <property type="evidence" value="ECO:0007669"/>
    <property type="project" value="InterPro"/>
</dbReference>
<evidence type="ECO:0000256" key="5">
    <source>
        <dbReference type="ARBA" id="ARBA00023242"/>
    </source>
</evidence>
<dbReference type="EMBL" id="ML119669">
    <property type="protein sequence ID" value="RPA82721.1"/>
    <property type="molecule type" value="Genomic_DNA"/>
</dbReference>
<gene>
    <name evidence="6" type="ORF">BJ508DRAFT_360939</name>
</gene>
<keyword evidence="4" id="KW-0804">Transcription</keyword>
<evidence type="ECO:0000256" key="3">
    <source>
        <dbReference type="ARBA" id="ARBA00023015"/>
    </source>
</evidence>
<dbReference type="InterPro" id="IPR009332">
    <property type="entry name" value="Med22"/>
</dbReference>
<name>A0A3N4IET1_ASCIM</name>
<comment type="similarity">
    <text evidence="2">Belongs to the Mediator complex subunit 22 family.</text>
</comment>
<protein>
    <submittedName>
        <fullName evidence="6">Uncharacterized protein</fullName>
    </submittedName>
</protein>
<dbReference type="GO" id="GO:0003712">
    <property type="term" value="F:transcription coregulator activity"/>
    <property type="evidence" value="ECO:0007669"/>
    <property type="project" value="InterPro"/>
</dbReference>
<evidence type="ECO:0000256" key="4">
    <source>
        <dbReference type="ARBA" id="ARBA00023163"/>
    </source>
</evidence>
<evidence type="ECO:0000313" key="6">
    <source>
        <dbReference type="EMBL" id="RPA82721.1"/>
    </source>
</evidence>
<evidence type="ECO:0000313" key="7">
    <source>
        <dbReference type="Proteomes" id="UP000275078"/>
    </source>
</evidence>
<dbReference type="Pfam" id="PF06179">
    <property type="entry name" value="Med22"/>
    <property type="match status" value="1"/>
</dbReference>
<reference evidence="6 7" key="1">
    <citation type="journal article" date="2018" name="Nat. Ecol. Evol.">
        <title>Pezizomycetes genomes reveal the molecular basis of ectomycorrhizal truffle lifestyle.</title>
        <authorList>
            <person name="Murat C."/>
            <person name="Payen T."/>
            <person name="Noel B."/>
            <person name="Kuo A."/>
            <person name="Morin E."/>
            <person name="Chen J."/>
            <person name="Kohler A."/>
            <person name="Krizsan K."/>
            <person name="Balestrini R."/>
            <person name="Da Silva C."/>
            <person name="Montanini B."/>
            <person name="Hainaut M."/>
            <person name="Levati E."/>
            <person name="Barry K.W."/>
            <person name="Belfiori B."/>
            <person name="Cichocki N."/>
            <person name="Clum A."/>
            <person name="Dockter R.B."/>
            <person name="Fauchery L."/>
            <person name="Guy J."/>
            <person name="Iotti M."/>
            <person name="Le Tacon F."/>
            <person name="Lindquist E.A."/>
            <person name="Lipzen A."/>
            <person name="Malagnac F."/>
            <person name="Mello A."/>
            <person name="Molinier V."/>
            <person name="Miyauchi S."/>
            <person name="Poulain J."/>
            <person name="Riccioni C."/>
            <person name="Rubini A."/>
            <person name="Sitrit Y."/>
            <person name="Splivallo R."/>
            <person name="Traeger S."/>
            <person name="Wang M."/>
            <person name="Zifcakova L."/>
            <person name="Wipf D."/>
            <person name="Zambonelli A."/>
            <person name="Paolocci F."/>
            <person name="Nowrousian M."/>
            <person name="Ottonello S."/>
            <person name="Baldrian P."/>
            <person name="Spatafora J.W."/>
            <person name="Henrissat B."/>
            <person name="Nagy L.G."/>
            <person name="Aury J.M."/>
            <person name="Wincker P."/>
            <person name="Grigoriev I.V."/>
            <person name="Bonfante P."/>
            <person name="Martin F.M."/>
        </authorList>
    </citation>
    <scope>NUCLEOTIDE SEQUENCE [LARGE SCALE GENOMIC DNA]</scope>
    <source>
        <strain evidence="6 7">RN42</strain>
    </source>
</reference>
<dbReference type="AlphaFoldDB" id="A0A3N4IET1"/>
<keyword evidence="5" id="KW-0539">Nucleus</keyword>
<keyword evidence="3" id="KW-0805">Transcription regulation</keyword>
<dbReference type="Gene3D" id="6.10.280.160">
    <property type="entry name" value="Mediator of RNA polymerase II transcription subunit 22"/>
    <property type="match status" value="1"/>
</dbReference>
<dbReference type="OrthoDB" id="203279at2759"/>
<evidence type="ECO:0000256" key="2">
    <source>
        <dbReference type="ARBA" id="ARBA00005942"/>
    </source>
</evidence>
<comment type="subcellular location">
    <subcellularLocation>
        <location evidence="1">Nucleus</location>
    </subcellularLocation>
</comment>
<organism evidence="6 7">
    <name type="scientific">Ascobolus immersus RN42</name>
    <dbReference type="NCBI Taxonomy" id="1160509"/>
    <lineage>
        <taxon>Eukaryota</taxon>
        <taxon>Fungi</taxon>
        <taxon>Dikarya</taxon>
        <taxon>Ascomycota</taxon>
        <taxon>Pezizomycotina</taxon>
        <taxon>Pezizomycetes</taxon>
        <taxon>Pezizales</taxon>
        <taxon>Ascobolaceae</taxon>
        <taxon>Ascobolus</taxon>
    </lineage>
</organism>
<sequence length="97" mass="11088">MQCIVENAQVDGKDRYITSTETVDIDIRTEEIIKATQDLFLLSRELKEAWALGQIGAEEEVQKIEEKMKEDLKIVGDAFGDFCTKDLASFWKSRVKS</sequence>
<proteinExistence type="inferred from homology"/>
<accession>A0A3N4IET1</accession>
<keyword evidence="7" id="KW-1185">Reference proteome</keyword>
<dbReference type="Proteomes" id="UP000275078">
    <property type="component" value="Unassembled WGS sequence"/>
</dbReference>
<dbReference type="GO" id="GO:0006357">
    <property type="term" value="P:regulation of transcription by RNA polymerase II"/>
    <property type="evidence" value="ECO:0007669"/>
    <property type="project" value="InterPro"/>
</dbReference>
<dbReference type="STRING" id="1160509.A0A3N4IET1"/>